<dbReference type="Proteomes" id="UP000593562">
    <property type="component" value="Unassembled WGS sequence"/>
</dbReference>
<name>A0A7J7CT27_TRIWF</name>
<feature type="region of interest" description="Disordered" evidence="2">
    <location>
        <begin position="538"/>
        <end position="633"/>
    </location>
</feature>
<gene>
    <name evidence="3" type="ORF">HS088_TW13G00016</name>
</gene>
<evidence type="ECO:0000256" key="1">
    <source>
        <dbReference type="SAM" id="Coils"/>
    </source>
</evidence>
<organism evidence="3 4">
    <name type="scientific">Tripterygium wilfordii</name>
    <name type="common">Thunder God vine</name>
    <dbReference type="NCBI Taxonomy" id="458696"/>
    <lineage>
        <taxon>Eukaryota</taxon>
        <taxon>Viridiplantae</taxon>
        <taxon>Streptophyta</taxon>
        <taxon>Embryophyta</taxon>
        <taxon>Tracheophyta</taxon>
        <taxon>Spermatophyta</taxon>
        <taxon>Magnoliopsida</taxon>
        <taxon>eudicotyledons</taxon>
        <taxon>Gunneridae</taxon>
        <taxon>Pentapetalae</taxon>
        <taxon>rosids</taxon>
        <taxon>fabids</taxon>
        <taxon>Celastrales</taxon>
        <taxon>Celastraceae</taxon>
        <taxon>Tripterygium</taxon>
    </lineage>
</organism>
<feature type="compositionally biased region" description="Acidic residues" evidence="2">
    <location>
        <begin position="616"/>
        <end position="626"/>
    </location>
</feature>
<evidence type="ECO:0000256" key="2">
    <source>
        <dbReference type="SAM" id="MobiDB-lite"/>
    </source>
</evidence>
<keyword evidence="4" id="KW-1185">Reference proteome</keyword>
<feature type="coiled-coil region" evidence="1">
    <location>
        <begin position="345"/>
        <end position="393"/>
    </location>
</feature>
<protein>
    <submittedName>
        <fullName evidence="3">Coiled-coil domain-containing protein 18 isoform X2</fullName>
    </submittedName>
</protein>
<dbReference type="FunCoup" id="A0A7J7CT27">
    <property type="interactions" value="31"/>
</dbReference>
<dbReference type="EMBL" id="JAAARO010000013">
    <property type="protein sequence ID" value="KAF5737138.1"/>
    <property type="molecule type" value="Genomic_DNA"/>
</dbReference>
<dbReference type="PANTHER" id="PTHR34121">
    <property type="entry name" value="MYOSIN-11"/>
    <property type="match status" value="1"/>
</dbReference>
<comment type="caution">
    <text evidence="3">The sequence shown here is derived from an EMBL/GenBank/DDBJ whole genome shotgun (WGS) entry which is preliminary data.</text>
</comment>
<sequence length="633" mass="71434">MSWLRTAVNRAVEVGGNNNITRTVRNYADSVVVHAGNAVTEGAKIIQDRIGARNLQSFRLTVKRLEDLSVSCRGTERLQLLRRWLVALKEVDRLSPGSPEEYYISGDSKDSPRKPTLVYYIDPDIRGEPMNFRDVFLHSQALEGMALSLILEAPNDEEILLLQEIFGLCLSGDKEVHIAVISSIQDMATAFSNYEDEVLAKREELLQYAQVAIAGLKINADLGRIDAEACSLMEKVSKMKAHQQHSNEVQENSSVGNVEIEDLKDALGQIKLYSKLEALLLKKKYLSNGDSPKLHAQKADKLKVLSESLVNLALKAEERVLDHRHQKEEALNYRVAKANEVCELEKEFSGEIKELEKQKDDLEAELKKVNTSLTAARARLRNAREERDQFDEASNQILMHLKMKTTYSEQKEKQVKGELERYGDHFVHLVMHFLSGYKEELAPFVARVRKLVENLCSSQGSGVAESIDETSKSINPRKNLEQEYLDIEAKFVTTLSIVDAMKKHFYAENEGVYRKDDDKVRGLFDALEKIKEEFESIDRPTLEVETPTNKSNSTRSNEPHLSLSPTSKQSPGGTPDSRDGAKWKHTSGKLGKVVDIQGEMEKLASDLEKDGRDSTEEIGEWEFDELAEPKTTI</sequence>
<accession>A0A7J7CT27</accession>
<dbReference type="InParanoid" id="A0A7J7CT27"/>
<dbReference type="AlphaFoldDB" id="A0A7J7CT27"/>
<feature type="compositionally biased region" description="Basic and acidic residues" evidence="2">
    <location>
        <begin position="599"/>
        <end position="615"/>
    </location>
</feature>
<dbReference type="PANTHER" id="PTHR34121:SF5">
    <property type="entry name" value="CENTROSOMAL PROTEIN OF 135 KDA-LIKE PROTEIN"/>
    <property type="match status" value="1"/>
</dbReference>
<evidence type="ECO:0000313" key="3">
    <source>
        <dbReference type="EMBL" id="KAF5737138.1"/>
    </source>
</evidence>
<keyword evidence="1" id="KW-0175">Coiled coil</keyword>
<feature type="compositionally biased region" description="Polar residues" evidence="2">
    <location>
        <begin position="546"/>
        <end position="556"/>
    </location>
</feature>
<feature type="compositionally biased region" description="Polar residues" evidence="2">
    <location>
        <begin position="563"/>
        <end position="572"/>
    </location>
</feature>
<reference evidence="3 4" key="1">
    <citation type="journal article" date="2020" name="Nat. Commun.">
        <title>Genome of Tripterygium wilfordii and identification of cytochrome P450 involved in triptolide biosynthesis.</title>
        <authorList>
            <person name="Tu L."/>
            <person name="Su P."/>
            <person name="Zhang Z."/>
            <person name="Gao L."/>
            <person name="Wang J."/>
            <person name="Hu T."/>
            <person name="Zhou J."/>
            <person name="Zhang Y."/>
            <person name="Zhao Y."/>
            <person name="Liu Y."/>
            <person name="Song Y."/>
            <person name="Tong Y."/>
            <person name="Lu Y."/>
            <person name="Yang J."/>
            <person name="Xu C."/>
            <person name="Jia M."/>
            <person name="Peters R.J."/>
            <person name="Huang L."/>
            <person name="Gao W."/>
        </authorList>
    </citation>
    <scope>NUCLEOTIDE SEQUENCE [LARGE SCALE GENOMIC DNA]</scope>
    <source>
        <strain evidence="4">cv. XIE 37</strain>
        <tissue evidence="3">Leaf</tissue>
    </source>
</reference>
<evidence type="ECO:0000313" key="4">
    <source>
        <dbReference type="Proteomes" id="UP000593562"/>
    </source>
</evidence>
<proteinExistence type="predicted"/>